<dbReference type="EMBL" id="JAOYFB010000002">
    <property type="protein sequence ID" value="KAK4007835.1"/>
    <property type="molecule type" value="Genomic_DNA"/>
</dbReference>
<name>A0ABQ9Z4P5_9CRUS</name>
<organism evidence="1 2">
    <name type="scientific">Daphnia magna</name>
    <dbReference type="NCBI Taxonomy" id="35525"/>
    <lineage>
        <taxon>Eukaryota</taxon>
        <taxon>Metazoa</taxon>
        <taxon>Ecdysozoa</taxon>
        <taxon>Arthropoda</taxon>
        <taxon>Crustacea</taxon>
        <taxon>Branchiopoda</taxon>
        <taxon>Diplostraca</taxon>
        <taxon>Cladocera</taxon>
        <taxon>Anomopoda</taxon>
        <taxon>Daphniidae</taxon>
        <taxon>Daphnia</taxon>
    </lineage>
</organism>
<accession>A0ABQ9Z4P5</accession>
<comment type="caution">
    <text evidence="1">The sequence shown here is derived from an EMBL/GenBank/DDBJ whole genome shotgun (WGS) entry which is preliminary data.</text>
</comment>
<evidence type="ECO:0000313" key="2">
    <source>
        <dbReference type="Proteomes" id="UP001234178"/>
    </source>
</evidence>
<reference evidence="1 2" key="1">
    <citation type="journal article" date="2023" name="Nucleic Acids Res.">
        <title>The hologenome of Daphnia magna reveals possible DNA methylation and microbiome-mediated evolution of the host genome.</title>
        <authorList>
            <person name="Chaturvedi A."/>
            <person name="Li X."/>
            <person name="Dhandapani V."/>
            <person name="Marshall H."/>
            <person name="Kissane S."/>
            <person name="Cuenca-Cambronero M."/>
            <person name="Asole G."/>
            <person name="Calvet F."/>
            <person name="Ruiz-Romero M."/>
            <person name="Marangio P."/>
            <person name="Guigo R."/>
            <person name="Rago D."/>
            <person name="Mirbahai L."/>
            <person name="Eastwood N."/>
            <person name="Colbourne J.K."/>
            <person name="Zhou J."/>
            <person name="Mallon E."/>
            <person name="Orsini L."/>
        </authorList>
    </citation>
    <scope>NUCLEOTIDE SEQUENCE [LARGE SCALE GENOMIC DNA]</scope>
    <source>
        <strain evidence="1">LRV0_1</strain>
    </source>
</reference>
<keyword evidence="2" id="KW-1185">Reference proteome</keyword>
<gene>
    <name evidence="1" type="ORF">OUZ56_012987</name>
</gene>
<dbReference type="Proteomes" id="UP001234178">
    <property type="component" value="Unassembled WGS sequence"/>
</dbReference>
<proteinExistence type="predicted"/>
<sequence>MARIVYWTNDPASLQSQSEIPSGVQDNRCFSIPRGDRSNFANRFLSLGKIQKRRVGAPTENEAHQRRRSCPLVAAV</sequence>
<protein>
    <submittedName>
        <fullName evidence="1">Uncharacterized protein</fullName>
    </submittedName>
</protein>
<evidence type="ECO:0000313" key="1">
    <source>
        <dbReference type="EMBL" id="KAK4007835.1"/>
    </source>
</evidence>